<keyword evidence="9" id="KW-1185">Reference proteome</keyword>
<feature type="transmembrane region" description="Helical" evidence="6">
    <location>
        <begin position="115"/>
        <end position="136"/>
    </location>
</feature>
<feature type="transmembrane region" description="Helical" evidence="6">
    <location>
        <begin position="337"/>
        <end position="357"/>
    </location>
</feature>
<feature type="transmembrane region" description="Helical" evidence="6">
    <location>
        <begin position="59"/>
        <end position="78"/>
    </location>
</feature>
<evidence type="ECO:0000256" key="6">
    <source>
        <dbReference type="SAM" id="Phobius"/>
    </source>
</evidence>
<keyword evidence="3 6" id="KW-0812">Transmembrane</keyword>
<proteinExistence type="predicted"/>
<dbReference type="PANTHER" id="PTHR43791">
    <property type="entry name" value="PERMEASE-RELATED"/>
    <property type="match status" value="1"/>
</dbReference>
<keyword evidence="5 6" id="KW-0472">Membrane</keyword>
<evidence type="ECO:0000256" key="5">
    <source>
        <dbReference type="ARBA" id="ARBA00023136"/>
    </source>
</evidence>
<dbReference type="GO" id="GO:0022857">
    <property type="term" value="F:transmembrane transporter activity"/>
    <property type="evidence" value="ECO:0007669"/>
    <property type="project" value="InterPro"/>
</dbReference>
<evidence type="ECO:0000313" key="8">
    <source>
        <dbReference type="EMBL" id="QGZ94934.1"/>
    </source>
</evidence>
<dbReference type="GO" id="GO:0016020">
    <property type="term" value="C:membrane"/>
    <property type="evidence" value="ECO:0007669"/>
    <property type="project" value="UniProtKB-SubCell"/>
</dbReference>
<dbReference type="EMBL" id="CP047045">
    <property type="protein sequence ID" value="QGZ94934.1"/>
    <property type="molecule type" value="Genomic_DNA"/>
</dbReference>
<evidence type="ECO:0000256" key="3">
    <source>
        <dbReference type="ARBA" id="ARBA00022692"/>
    </source>
</evidence>
<dbReference type="PANTHER" id="PTHR43791:SF36">
    <property type="entry name" value="TRANSPORTER, PUTATIVE (AFU_ORTHOLOGUE AFUA_6G08340)-RELATED"/>
    <property type="match status" value="1"/>
</dbReference>
<feature type="transmembrane region" description="Helical" evidence="6">
    <location>
        <begin position="182"/>
        <end position="204"/>
    </location>
</feature>
<dbReference type="SUPFAM" id="SSF103473">
    <property type="entry name" value="MFS general substrate transporter"/>
    <property type="match status" value="1"/>
</dbReference>
<feature type="transmembrane region" description="Helical" evidence="6">
    <location>
        <begin position="283"/>
        <end position="300"/>
    </location>
</feature>
<keyword evidence="4 6" id="KW-1133">Transmembrane helix</keyword>
<reference evidence="9" key="1">
    <citation type="submission" date="2019-12" db="EMBL/GenBank/DDBJ databases">
        <title>Complete genome of Terracaulis silvestris 0127_4.</title>
        <authorList>
            <person name="Vieira S."/>
            <person name="Riedel T."/>
            <person name="Sproer C."/>
            <person name="Pascual J."/>
            <person name="Boedeker C."/>
            <person name="Overmann J."/>
        </authorList>
    </citation>
    <scope>NUCLEOTIDE SEQUENCE [LARGE SCALE GENOMIC DNA]</scope>
    <source>
        <strain evidence="9">0127_4</strain>
    </source>
</reference>
<name>A0A6I6MQ99_9CAUL</name>
<evidence type="ECO:0000256" key="4">
    <source>
        <dbReference type="ARBA" id="ARBA00022989"/>
    </source>
</evidence>
<gene>
    <name evidence="8" type="primary">ttuB</name>
    <name evidence="8" type="ORF">DSM104635_01769</name>
</gene>
<organism evidence="8 9">
    <name type="scientific">Terricaulis silvestris</name>
    <dbReference type="NCBI Taxonomy" id="2686094"/>
    <lineage>
        <taxon>Bacteria</taxon>
        <taxon>Pseudomonadati</taxon>
        <taxon>Pseudomonadota</taxon>
        <taxon>Alphaproteobacteria</taxon>
        <taxon>Caulobacterales</taxon>
        <taxon>Caulobacteraceae</taxon>
        <taxon>Terricaulis</taxon>
    </lineage>
</organism>
<keyword evidence="2" id="KW-0813">Transport</keyword>
<evidence type="ECO:0000256" key="2">
    <source>
        <dbReference type="ARBA" id="ARBA00022448"/>
    </source>
</evidence>
<feature type="transmembrane region" description="Helical" evidence="6">
    <location>
        <begin position="399"/>
        <end position="419"/>
    </location>
</feature>
<accession>A0A6I6MQ99</accession>
<dbReference type="InterPro" id="IPR036259">
    <property type="entry name" value="MFS_trans_sf"/>
</dbReference>
<feature type="transmembrane region" description="Helical" evidence="6">
    <location>
        <begin position="369"/>
        <end position="393"/>
    </location>
</feature>
<dbReference type="FunFam" id="1.20.1250.20:FF:000018">
    <property type="entry name" value="MFS transporter permease"/>
    <property type="match status" value="1"/>
</dbReference>
<dbReference type="KEGG" id="tsv:DSM104635_01769"/>
<protein>
    <submittedName>
        <fullName evidence="8">Tartrate transporter</fullName>
    </submittedName>
</protein>
<evidence type="ECO:0000256" key="1">
    <source>
        <dbReference type="ARBA" id="ARBA00004141"/>
    </source>
</evidence>
<feature type="domain" description="Major facilitator superfamily (MFS) profile" evidence="7">
    <location>
        <begin position="24"/>
        <end position="425"/>
    </location>
</feature>
<comment type="subcellular location">
    <subcellularLocation>
        <location evidence="1">Membrane</location>
        <topology evidence="1">Multi-pass membrane protein</topology>
    </subcellularLocation>
</comment>
<evidence type="ECO:0000259" key="7">
    <source>
        <dbReference type="PROSITE" id="PS50850"/>
    </source>
</evidence>
<dbReference type="Gene3D" id="1.20.1250.20">
    <property type="entry name" value="MFS general substrate transporter like domains"/>
    <property type="match status" value="2"/>
</dbReference>
<dbReference type="PROSITE" id="PS50850">
    <property type="entry name" value="MFS"/>
    <property type="match status" value="1"/>
</dbReference>
<feature type="transmembrane region" description="Helical" evidence="6">
    <location>
        <begin position="148"/>
        <end position="170"/>
    </location>
</feature>
<feature type="transmembrane region" description="Helical" evidence="6">
    <location>
        <begin position="20"/>
        <end position="37"/>
    </location>
</feature>
<feature type="transmembrane region" description="Helical" evidence="6">
    <location>
        <begin position="90"/>
        <end position="109"/>
    </location>
</feature>
<dbReference type="Proteomes" id="UP000431269">
    <property type="component" value="Chromosome"/>
</dbReference>
<dbReference type="InterPro" id="IPR020846">
    <property type="entry name" value="MFS_dom"/>
</dbReference>
<feature type="transmembrane region" description="Helical" evidence="6">
    <location>
        <begin position="312"/>
        <end position="331"/>
    </location>
</feature>
<dbReference type="Pfam" id="PF07690">
    <property type="entry name" value="MFS_1"/>
    <property type="match status" value="1"/>
</dbReference>
<sequence length="441" mass="47242">MIRNSEHQGRMLEDRVIRAITWRVLPLVCLIVFFSALDRSNIAYGAVTMLHDLSMTNTGLGWASGAFALGYVLFGVPSTLMFQRIGARRWLSLIMIVWGALSAATAFVSTPHELAVVRFLLGAAEAGANPGLVIYIGRWFPENVRGRAFSIMFFAMGLTTILGGPFASVLMSLDGVGGFAGWQWLFVVEGLPTIMLALIVLFALPDTLEDTKWMAAPEKDWLSAQVKSGEERQSDGLWSAFSNARIWPLLLINVLAGSAIAGTTAFTPLVIGSMGFAPTQIGWVNTAPALLSVCFLPLWGYLTDKHHDRAQVAAGACVVMCIGLIGVSLLLPSPWALVPLAVLMIGMLGYYSPFWTLPTTFLRGYGAAAGVSLINLVGTLGAFFGPIVIGALADRTQSYAAGLLACAGMAGAGAILLLMQNERRRLRRLESKAALEGAGRD</sequence>
<dbReference type="CDD" id="cd17319">
    <property type="entry name" value="MFS_ExuT_GudP_like"/>
    <property type="match status" value="1"/>
</dbReference>
<dbReference type="InterPro" id="IPR011701">
    <property type="entry name" value="MFS"/>
</dbReference>
<feature type="transmembrane region" description="Helical" evidence="6">
    <location>
        <begin position="249"/>
        <end position="271"/>
    </location>
</feature>
<dbReference type="AlphaFoldDB" id="A0A6I6MQ99"/>
<evidence type="ECO:0000313" key="9">
    <source>
        <dbReference type="Proteomes" id="UP000431269"/>
    </source>
</evidence>